<name>A0AAN8MB00_9TELE</name>
<protein>
    <submittedName>
        <fullName evidence="1">Uncharacterized protein</fullName>
    </submittedName>
</protein>
<reference evidence="1 2" key="1">
    <citation type="submission" date="2021-04" db="EMBL/GenBank/DDBJ databases">
        <authorList>
            <person name="De Guttry C."/>
            <person name="Zahm M."/>
            <person name="Klopp C."/>
            <person name="Cabau C."/>
            <person name="Louis A."/>
            <person name="Berthelot C."/>
            <person name="Parey E."/>
            <person name="Roest Crollius H."/>
            <person name="Montfort J."/>
            <person name="Robinson-Rechavi M."/>
            <person name="Bucao C."/>
            <person name="Bouchez O."/>
            <person name="Gislard M."/>
            <person name="Lluch J."/>
            <person name="Milhes M."/>
            <person name="Lampietro C."/>
            <person name="Lopez Roques C."/>
            <person name="Donnadieu C."/>
            <person name="Braasch I."/>
            <person name="Desvignes T."/>
            <person name="Postlethwait J."/>
            <person name="Bobe J."/>
            <person name="Wedekind C."/>
            <person name="Guiguen Y."/>
        </authorList>
    </citation>
    <scope>NUCLEOTIDE SEQUENCE [LARGE SCALE GENOMIC DNA]</scope>
    <source>
        <strain evidence="1">Cs_M1</strain>
        <tissue evidence="1">Blood</tissue>
    </source>
</reference>
<sequence>MQEEAQGREGVRHCATSCFVNRILQPFGVRLGTVGPKDEGAKGEKRLGGGTVVEEGRTLAKGNACAGKRSVVTSLLLCGRTVAGRVTGRRSTKKPGCLWTAYLWKRYTKWRDITIKIEPLCG</sequence>
<dbReference type="Proteomes" id="UP001356427">
    <property type="component" value="Unassembled WGS sequence"/>
</dbReference>
<dbReference type="EMBL" id="JAGTTL010000002">
    <property type="protein sequence ID" value="KAK6327508.1"/>
    <property type="molecule type" value="Genomic_DNA"/>
</dbReference>
<accession>A0AAN8MB00</accession>
<organism evidence="1 2">
    <name type="scientific">Coregonus suidteri</name>
    <dbReference type="NCBI Taxonomy" id="861788"/>
    <lineage>
        <taxon>Eukaryota</taxon>
        <taxon>Metazoa</taxon>
        <taxon>Chordata</taxon>
        <taxon>Craniata</taxon>
        <taxon>Vertebrata</taxon>
        <taxon>Euteleostomi</taxon>
        <taxon>Actinopterygii</taxon>
        <taxon>Neopterygii</taxon>
        <taxon>Teleostei</taxon>
        <taxon>Protacanthopterygii</taxon>
        <taxon>Salmoniformes</taxon>
        <taxon>Salmonidae</taxon>
        <taxon>Coregoninae</taxon>
        <taxon>Coregonus</taxon>
    </lineage>
</organism>
<gene>
    <name evidence="1" type="ORF">J4Q44_G00031530</name>
</gene>
<evidence type="ECO:0000313" key="1">
    <source>
        <dbReference type="EMBL" id="KAK6327508.1"/>
    </source>
</evidence>
<keyword evidence="2" id="KW-1185">Reference proteome</keyword>
<evidence type="ECO:0000313" key="2">
    <source>
        <dbReference type="Proteomes" id="UP001356427"/>
    </source>
</evidence>
<proteinExistence type="predicted"/>
<comment type="caution">
    <text evidence="1">The sequence shown here is derived from an EMBL/GenBank/DDBJ whole genome shotgun (WGS) entry which is preliminary data.</text>
</comment>
<dbReference type="AlphaFoldDB" id="A0AAN8MB00"/>